<reference evidence="2 4" key="1">
    <citation type="journal article" date="2004" name="Nature">
        <title>Genome duplication in the teleost fish Tetraodon nigroviridis reveals the early vertebrate proto-karyotype.</title>
        <authorList>
            <person name="Jaillon O."/>
            <person name="Aury J.-M."/>
            <person name="Brunet F."/>
            <person name="Petit J.-L."/>
            <person name="Stange-Thomann N."/>
            <person name="Mauceli E."/>
            <person name="Bouneau L."/>
            <person name="Fischer C."/>
            <person name="Ozouf-Costaz C."/>
            <person name="Bernot A."/>
            <person name="Nicaud S."/>
            <person name="Jaffe D."/>
            <person name="Fisher S."/>
            <person name="Lutfalla G."/>
            <person name="Dossat C."/>
            <person name="Segurens B."/>
            <person name="Dasilva C."/>
            <person name="Salanoubat M."/>
            <person name="Levy M."/>
            <person name="Boudet N."/>
            <person name="Castellano S."/>
            <person name="Anthouard V."/>
            <person name="Jubin C."/>
            <person name="Castelli V."/>
            <person name="Katinka M."/>
            <person name="Vacherie B."/>
            <person name="Biemont C."/>
            <person name="Skalli Z."/>
            <person name="Cattolico L."/>
            <person name="Poulain J."/>
            <person name="De Berardinis V."/>
            <person name="Cruaud C."/>
            <person name="Duprat S."/>
            <person name="Brottier P."/>
            <person name="Coutanceau J.-P."/>
            <person name="Gouzy J."/>
            <person name="Parra G."/>
            <person name="Lardier G."/>
            <person name="Chapple C."/>
            <person name="McKernan K.J."/>
            <person name="McEwan P."/>
            <person name="Bosak S."/>
            <person name="Kellis M."/>
            <person name="Volff J.-N."/>
            <person name="Guigo R."/>
            <person name="Zody M.C."/>
            <person name="Mesirov J."/>
            <person name="Lindblad-Toh K."/>
            <person name="Birren B."/>
            <person name="Nusbaum C."/>
            <person name="Kahn D."/>
            <person name="Robinson-Rechavi M."/>
            <person name="Laudet V."/>
            <person name="Schachter V."/>
            <person name="Quetier F."/>
            <person name="Saurin W."/>
            <person name="Scarpelli C."/>
            <person name="Wincker P."/>
            <person name="Lander E.S."/>
            <person name="Weissenbach J."/>
            <person name="Roest Crollius H."/>
        </authorList>
    </citation>
    <scope>NUCLEOTIDE SEQUENCE [LARGE SCALE GENOMIC DNA]</scope>
</reference>
<evidence type="ECO:0000313" key="3">
    <source>
        <dbReference type="Ensembl" id="ENSTNIP00000010601.1"/>
    </source>
</evidence>
<dbReference type="InterPro" id="IPR047579">
    <property type="entry name" value="DD_CABYR_SP17"/>
</dbReference>
<name>Q4SPD8_TETNG</name>
<dbReference type="STRING" id="99883.ENSTNIP00000010601"/>
<dbReference type="OMA" id="ICEKHEP"/>
<dbReference type="SMART" id="SM00394">
    <property type="entry name" value="RIIa"/>
    <property type="match status" value="1"/>
</dbReference>
<organism evidence="2">
    <name type="scientific">Tetraodon nigroviridis</name>
    <name type="common">Spotted green pufferfish</name>
    <name type="synonym">Chelonodon nigroviridis</name>
    <dbReference type="NCBI Taxonomy" id="99883"/>
    <lineage>
        <taxon>Eukaryota</taxon>
        <taxon>Metazoa</taxon>
        <taxon>Chordata</taxon>
        <taxon>Craniata</taxon>
        <taxon>Vertebrata</taxon>
        <taxon>Euteleostomi</taxon>
        <taxon>Actinopterygii</taxon>
        <taxon>Neopterygii</taxon>
        <taxon>Teleostei</taxon>
        <taxon>Neoteleostei</taxon>
        <taxon>Acanthomorphata</taxon>
        <taxon>Eupercaria</taxon>
        <taxon>Tetraodontiformes</taxon>
        <taxon>Tetradontoidea</taxon>
        <taxon>Tetraodontidae</taxon>
        <taxon>Tetraodon</taxon>
    </lineage>
</organism>
<evidence type="ECO:0000313" key="4">
    <source>
        <dbReference type="Proteomes" id="UP000007303"/>
    </source>
</evidence>
<dbReference type="CDD" id="cd12100">
    <property type="entry name" value="DD_CABYR_SP17"/>
    <property type="match status" value="1"/>
</dbReference>
<gene>
    <name evidence="2" type="ORF">GSTENG00014883001</name>
</gene>
<dbReference type="Proteomes" id="UP000007303">
    <property type="component" value="Unassembled WGS sequence"/>
</dbReference>
<reference evidence="3" key="3">
    <citation type="submission" date="2025-05" db="UniProtKB">
        <authorList>
            <consortium name="Ensembl"/>
        </authorList>
    </citation>
    <scope>IDENTIFICATION</scope>
</reference>
<dbReference type="InterPro" id="IPR003117">
    <property type="entry name" value="cAMP_dep_PK_reg_su_I/II_a/b"/>
</dbReference>
<dbReference type="GeneTree" id="ENSGT00440000039164"/>
<evidence type="ECO:0000259" key="1">
    <source>
        <dbReference type="SMART" id="SM00394"/>
    </source>
</evidence>
<dbReference type="GO" id="GO:0005516">
    <property type="term" value="F:calmodulin binding"/>
    <property type="evidence" value="ECO:0007669"/>
    <property type="project" value="TreeGrafter"/>
</dbReference>
<dbReference type="HOGENOM" id="CLU_115900_1_0_1"/>
<dbReference type="Gene3D" id="1.20.890.10">
    <property type="entry name" value="cAMP-dependent protein kinase regulatory subunit, dimerization-anchoring domain"/>
    <property type="match status" value="1"/>
</dbReference>
<proteinExistence type="predicted"/>
<dbReference type="PANTHER" id="PTHR10699">
    <property type="entry name" value="NEUROMODULIN"/>
    <property type="match status" value="1"/>
</dbReference>
<dbReference type="KEGG" id="tng:GSTEN00014883G001"/>
<reference evidence="2" key="2">
    <citation type="submission" date="2004-02" db="EMBL/GenBank/DDBJ databases">
        <authorList>
            <consortium name="Genoscope"/>
            <consortium name="Whitehead Institute Centre for Genome Research"/>
        </authorList>
    </citation>
    <scope>NUCLEOTIDE SEQUENCE</scope>
</reference>
<dbReference type="Pfam" id="PF02197">
    <property type="entry name" value="RIIa"/>
    <property type="match status" value="1"/>
</dbReference>
<feature type="domain" description="RIIa" evidence="1">
    <location>
        <begin position="12"/>
        <end position="49"/>
    </location>
</feature>
<accession>Q4SPD8</accession>
<keyword evidence="4" id="KW-1185">Reference proteome</keyword>
<dbReference type="EMBL" id="CAAE01014537">
    <property type="protein sequence ID" value="CAF97494.1"/>
    <property type="molecule type" value="Genomic_DNA"/>
</dbReference>
<dbReference type="Ensembl" id="ENSTNIT00000010782.1">
    <property type="protein sequence ID" value="ENSTNIP00000010601.1"/>
    <property type="gene ID" value="ENSTNIG00000007782.1"/>
</dbReference>
<dbReference type="PANTHER" id="PTHR10699:SF16">
    <property type="entry name" value="SPERM SURFACE PROTEIN SP17"/>
    <property type="match status" value="1"/>
</dbReference>
<sequence length="91" mass="10094">MSFSNTSLRIPRGFGTVLNGLVREVLRDQPEDIPKYAAHYFSSLLKQREESGVDPAEWAATLEDRFESNAFKDAAAPATGGLSEIKKTTYK</sequence>
<dbReference type="OrthoDB" id="252964at2759"/>
<protein>
    <submittedName>
        <fullName evidence="2">(spotted green pufferfish) hypothetical protein</fullName>
    </submittedName>
</protein>
<dbReference type="AlphaFoldDB" id="Q4SPD8"/>
<evidence type="ECO:0000313" key="2">
    <source>
        <dbReference type="EMBL" id="CAF97494.1"/>
    </source>
</evidence>
<dbReference type="SUPFAM" id="SSF47391">
    <property type="entry name" value="Dimerization-anchoring domain of cAMP-dependent PK regulatory subunit"/>
    <property type="match status" value="1"/>
</dbReference>